<sequence length="56" mass="6486">ALKKFFENVLQVRALKDFFTMLSNDTARACYGPKHVEIAHERMAVQTLLITDSLFR</sequence>
<organism evidence="2 3">
    <name type="scientific">Ensete ventricosum</name>
    <name type="common">Abyssinian banana</name>
    <name type="synonym">Musa ensete</name>
    <dbReference type="NCBI Taxonomy" id="4639"/>
    <lineage>
        <taxon>Eukaryota</taxon>
        <taxon>Viridiplantae</taxon>
        <taxon>Streptophyta</taxon>
        <taxon>Embryophyta</taxon>
        <taxon>Tracheophyta</taxon>
        <taxon>Spermatophyta</taxon>
        <taxon>Magnoliopsida</taxon>
        <taxon>Liliopsida</taxon>
        <taxon>Zingiberales</taxon>
        <taxon>Musaceae</taxon>
        <taxon>Ensete</taxon>
    </lineage>
</organism>
<dbReference type="SUPFAM" id="SSF55315">
    <property type="entry name" value="L30e-like"/>
    <property type="match status" value="1"/>
</dbReference>
<gene>
    <name evidence="2" type="ORF">B296_00045545</name>
</gene>
<dbReference type="InterPro" id="IPR029064">
    <property type="entry name" value="Ribosomal_eL30-like_sf"/>
</dbReference>
<dbReference type="GO" id="GO:0005737">
    <property type="term" value="C:cytoplasm"/>
    <property type="evidence" value="ECO:0007669"/>
    <property type="project" value="TreeGrafter"/>
</dbReference>
<dbReference type="GO" id="GO:0070651">
    <property type="term" value="P:nonfunctional rRNA decay"/>
    <property type="evidence" value="ECO:0007669"/>
    <property type="project" value="TreeGrafter"/>
</dbReference>
<dbReference type="EMBL" id="AMZH03008067">
    <property type="protein sequence ID" value="RRT59790.1"/>
    <property type="molecule type" value="Genomic_DNA"/>
</dbReference>
<name>A0A426Z726_ENSVE</name>
<evidence type="ECO:0000313" key="3">
    <source>
        <dbReference type="Proteomes" id="UP000287651"/>
    </source>
</evidence>
<dbReference type="InterPro" id="IPR005142">
    <property type="entry name" value="eRF1_3"/>
</dbReference>
<dbReference type="GO" id="GO:0032790">
    <property type="term" value="P:ribosome disassembly"/>
    <property type="evidence" value="ECO:0007669"/>
    <property type="project" value="TreeGrafter"/>
</dbReference>
<dbReference type="InterPro" id="IPR004405">
    <property type="entry name" value="TF_pelota"/>
</dbReference>
<dbReference type="Pfam" id="PF03465">
    <property type="entry name" value="eRF1_3"/>
    <property type="match status" value="1"/>
</dbReference>
<accession>A0A426Z726</accession>
<feature type="non-terminal residue" evidence="2">
    <location>
        <position position="1"/>
    </location>
</feature>
<feature type="domain" description="eRF1" evidence="1">
    <location>
        <begin position="12"/>
        <end position="56"/>
    </location>
</feature>
<evidence type="ECO:0000313" key="2">
    <source>
        <dbReference type="EMBL" id="RRT59790.1"/>
    </source>
</evidence>
<dbReference type="GO" id="GO:0070966">
    <property type="term" value="P:nuclear-transcribed mRNA catabolic process, no-go decay"/>
    <property type="evidence" value="ECO:0007669"/>
    <property type="project" value="InterPro"/>
</dbReference>
<dbReference type="AlphaFoldDB" id="A0A426Z726"/>
<dbReference type="PANTHER" id="PTHR10853:SF0">
    <property type="entry name" value="PROTEIN PELOTA HOMOLOG"/>
    <property type="match status" value="1"/>
</dbReference>
<dbReference type="Gene3D" id="3.30.1330.30">
    <property type="match status" value="1"/>
</dbReference>
<proteinExistence type="predicted"/>
<dbReference type="Proteomes" id="UP000287651">
    <property type="component" value="Unassembled WGS sequence"/>
</dbReference>
<evidence type="ECO:0000259" key="1">
    <source>
        <dbReference type="Pfam" id="PF03465"/>
    </source>
</evidence>
<dbReference type="GO" id="GO:0070481">
    <property type="term" value="P:nuclear-transcribed mRNA catabolic process, non-stop decay"/>
    <property type="evidence" value="ECO:0007669"/>
    <property type="project" value="InterPro"/>
</dbReference>
<reference evidence="2 3" key="1">
    <citation type="journal article" date="2014" name="Agronomy (Basel)">
        <title>A Draft Genome Sequence for Ensete ventricosum, the Drought-Tolerant Tree Against Hunger.</title>
        <authorList>
            <person name="Harrison J."/>
            <person name="Moore K.A."/>
            <person name="Paszkiewicz K."/>
            <person name="Jones T."/>
            <person name="Grant M."/>
            <person name="Ambacheew D."/>
            <person name="Muzemil S."/>
            <person name="Studholme D.J."/>
        </authorList>
    </citation>
    <scope>NUCLEOTIDE SEQUENCE [LARGE SCALE GENOMIC DNA]</scope>
</reference>
<comment type="caution">
    <text evidence="2">The sequence shown here is derived from an EMBL/GenBank/DDBJ whole genome shotgun (WGS) entry which is preliminary data.</text>
</comment>
<protein>
    <recommendedName>
        <fullName evidence="1">eRF1 domain-containing protein</fullName>
    </recommendedName>
</protein>
<dbReference type="PANTHER" id="PTHR10853">
    <property type="entry name" value="PELOTA"/>
    <property type="match status" value="1"/>
</dbReference>
<dbReference type="GO" id="GO:0071025">
    <property type="term" value="P:RNA surveillance"/>
    <property type="evidence" value="ECO:0007669"/>
    <property type="project" value="InterPro"/>
</dbReference>